<proteinExistence type="inferred from homology"/>
<dbReference type="GO" id="GO:0032259">
    <property type="term" value="P:methylation"/>
    <property type="evidence" value="ECO:0007669"/>
    <property type="project" value="UniProtKB-KW"/>
</dbReference>
<dbReference type="Proteomes" id="UP000093173">
    <property type="component" value="Unassembled WGS sequence"/>
</dbReference>
<keyword evidence="8" id="KW-1185">Reference proteome</keyword>
<name>A0A1B9QYM1_9VIBR</name>
<dbReference type="CDD" id="cd02440">
    <property type="entry name" value="AdoMet_MTases"/>
    <property type="match status" value="1"/>
</dbReference>
<dbReference type="AlphaFoldDB" id="A0A1B9QYM1"/>
<dbReference type="PANTHER" id="PTHR43667">
    <property type="entry name" value="CYCLOPROPANE-FATTY-ACYL-PHOSPHOLIPID SYNTHASE"/>
    <property type="match status" value="1"/>
</dbReference>
<dbReference type="GO" id="GO:0008168">
    <property type="term" value="F:methyltransferase activity"/>
    <property type="evidence" value="ECO:0007669"/>
    <property type="project" value="UniProtKB-KW"/>
</dbReference>
<evidence type="ECO:0000256" key="4">
    <source>
        <dbReference type="ARBA" id="ARBA00022691"/>
    </source>
</evidence>
<evidence type="ECO:0000256" key="6">
    <source>
        <dbReference type="PIRSR" id="PIRSR003085-1"/>
    </source>
</evidence>
<sequence>MEQSAKQAQGLAYSNENIESRSTNRYKTLIFSLLTHINHASLEIVDGDERTRFGDQASSLHATIVIHDASFYKNMVLNGGIGAAEAYIDGKWTSPNLTNLIQVMAINQDQLDKIENKVHWVSKIKKQFLRFKNANSEDGSKRNILAHYDIGNELYTRFLDPAMQYSCAVYGSNATTLDDAQQLKMQTICERLELKETDHVVEIGTGWGGLAIYMAQHFGCHVTTTTISDAQHEYAEQKISQLGLEDKITLLKSDYRKLTGQYDKLVSVEMIEAVGHEYLPTFFKMCSDLLKPDGKMLIQSITIADSRYDRYRKNVDFIQKYIFPGGCLPSVSIMTQQMANCTDLVTHELHDIGLHYARTLHDWRQRFEQSWPQLVELGYNEEFKRLWTFYLCYCEGAFLQRVISTHHVVARKPRYRGQSDAAILDY</sequence>
<keyword evidence="2" id="KW-0489">Methyltransferase</keyword>
<dbReference type="Pfam" id="PF02353">
    <property type="entry name" value="CMAS"/>
    <property type="match status" value="1"/>
</dbReference>
<keyword evidence="3" id="KW-0808">Transferase</keyword>
<dbReference type="InterPro" id="IPR029063">
    <property type="entry name" value="SAM-dependent_MTases_sf"/>
</dbReference>
<dbReference type="RefSeq" id="WP_065576821.1">
    <property type="nucleotide sequence ID" value="NZ_JBNGCH010000506.1"/>
</dbReference>
<evidence type="ECO:0000256" key="3">
    <source>
        <dbReference type="ARBA" id="ARBA00022679"/>
    </source>
</evidence>
<keyword evidence="4" id="KW-0949">S-adenosyl-L-methionine</keyword>
<accession>A0A1B9QYM1</accession>
<dbReference type="Gene3D" id="3.40.50.150">
    <property type="entry name" value="Vaccinia Virus protein VP39"/>
    <property type="match status" value="1"/>
</dbReference>
<evidence type="ECO:0000313" key="7">
    <source>
        <dbReference type="EMBL" id="OCH75827.1"/>
    </source>
</evidence>
<comment type="caution">
    <text evidence="7">The sequence shown here is derived from an EMBL/GenBank/DDBJ whole genome shotgun (WGS) entry which is preliminary data.</text>
</comment>
<keyword evidence="5" id="KW-0443">Lipid metabolism</keyword>
<dbReference type="PIRSF" id="PIRSF003085">
    <property type="entry name" value="CMAS"/>
    <property type="match status" value="1"/>
</dbReference>
<dbReference type="InterPro" id="IPR050723">
    <property type="entry name" value="CFA/CMAS"/>
</dbReference>
<gene>
    <name evidence="7" type="ORF">A6E14_10380</name>
</gene>
<feature type="active site" evidence="6">
    <location>
        <position position="394"/>
    </location>
</feature>
<evidence type="ECO:0000313" key="8">
    <source>
        <dbReference type="Proteomes" id="UP000093173"/>
    </source>
</evidence>
<dbReference type="GO" id="GO:0008610">
    <property type="term" value="P:lipid biosynthetic process"/>
    <property type="evidence" value="ECO:0007669"/>
    <property type="project" value="InterPro"/>
</dbReference>
<dbReference type="SUPFAM" id="SSF53335">
    <property type="entry name" value="S-adenosyl-L-methionine-dependent methyltransferases"/>
    <property type="match status" value="1"/>
</dbReference>
<evidence type="ECO:0000256" key="5">
    <source>
        <dbReference type="ARBA" id="ARBA00023098"/>
    </source>
</evidence>
<dbReference type="EMBL" id="MAJZ01000506">
    <property type="protein sequence ID" value="OCH75827.1"/>
    <property type="molecule type" value="Genomic_DNA"/>
</dbReference>
<dbReference type="InterPro" id="IPR003333">
    <property type="entry name" value="CMAS"/>
</dbReference>
<reference evidence="8" key="1">
    <citation type="submission" date="2016-06" db="EMBL/GenBank/DDBJ databases">
        <authorList>
            <person name="Hehemann J.-H."/>
            <person name="Arevalo P."/>
            <person name="Datta M.S."/>
            <person name="Polz M.F."/>
        </authorList>
    </citation>
    <scope>NUCLEOTIDE SEQUENCE [LARGE SCALE GENOMIC DNA]</scope>
    <source>
        <strain evidence="8">9CSC122</strain>
    </source>
</reference>
<organism evidence="7 8">
    <name type="scientific">Vibrio genomosp. F10</name>
    <dbReference type="NCBI Taxonomy" id="723171"/>
    <lineage>
        <taxon>Bacteria</taxon>
        <taxon>Pseudomonadati</taxon>
        <taxon>Pseudomonadota</taxon>
        <taxon>Gammaproteobacteria</taxon>
        <taxon>Vibrionales</taxon>
        <taxon>Vibrionaceae</taxon>
        <taxon>Vibrio</taxon>
    </lineage>
</organism>
<protein>
    <submittedName>
        <fullName evidence="7">Cyclopropane-fatty-acyl-phospholipid synthase</fullName>
    </submittedName>
</protein>
<evidence type="ECO:0000256" key="2">
    <source>
        <dbReference type="ARBA" id="ARBA00022603"/>
    </source>
</evidence>
<comment type="similarity">
    <text evidence="1">Belongs to the CFA/CMAS family.</text>
</comment>
<dbReference type="PANTHER" id="PTHR43667:SF2">
    <property type="entry name" value="FATTY ACID C-METHYL TRANSFERASE"/>
    <property type="match status" value="1"/>
</dbReference>
<evidence type="ECO:0000256" key="1">
    <source>
        <dbReference type="ARBA" id="ARBA00010815"/>
    </source>
</evidence>